<comment type="cofactor">
    <cofactor evidence="1">
        <name>Mg(2+)</name>
        <dbReference type="ChEBI" id="CHEBI:18420"/>
    </cofactor>
</comment>
<dbReference type="Pfam" id="PF06888">
    <property type="entry name" value="Put_Phosphatase"/>
    <property type="match status" value="1"/>
</dbReference>
<dbReference type="PANTHER" id="PTHR20889">
    <property type="entry name" value="PHOSPHATASE, ORPHAN 1, 2"/>
    <property type="match status" value="1"/>
</dbReference>
<evidence type="ECO:0000256" key="1">
    <source>
        <dbReference type="ARBA" id="ARBA00001946"/>
    </source>
</evidence>
<evidence type="ECO:0000256" key="2">
    <source>
        <dbReference type="ARBA" id="ARBA00022723"/>
    </source>
</evidence>
<dbReference type="Proteomes" id="UP001497522">
    <property type="component" value="Chromosome 18"/>
</dbReference>
<organism evidence="5 6">
    <name type="scientific">Sphagnum jensenii</name>
    <dbReference type="NCBI Taxonomy" id="128206"/>
    <lineage>
        <taxon>Eukaryota</taxon>
        <taxon>Viridiplantae</taxon>
        <taxon>Streptophyta</taxon>
        <taxon>Embryophyta</taxon>
        <taxon>Bryophyta</taxon>
        <taxon>Sphagnophytina</taxon>
        <taxon>Sphagnopsida</taxon>
        <taxon>Sphagnales</taxon>
        <taxon>Sphagnaceae</taxon>
        <taxon>Sphagnum</taxon>
    </lineage>
</organism>
<gene>
    <name evidence="5" type="ORF">CSSPJE1EN2_LOCUS11797</name>
</gene>
<sequence>MIVLDFDWTLLDCNSDTWVVEKLGASALMNSLQRTLPWTQLMDRMMKELHDAGRSMEDIDQCLQQAPIHPAMVSAIKSAAAIGCELQIVSDANSYFINKILHSYDLHHYFPDKNIHTNPAFVAENGALHVVPFHAADDQLPPHGCNLCPPNMCKGLILNSIQGKATSGSTRREVIYIGDGGGDFCPSLQLQKGDHVLARKGFPLLKRLQENQNVVKATVHVWSSASDVEAILTELCQQPPYTGQNSASIQGCKIQLSKQELSSLGLHARS</sequence>
<dbReference type="SUPFAM" id="SSF56784">
    <property type="entry name" value="HAD-like"/>
    <property type="match status" value="1"/>
</dbReference>
<keyword evidence="2" id="KW-0479">Metal-binding</keyword>
<dbReference type="InterPro" id="IPR023214">
    <property type="entry name" value="HAD_sf"/>
</dbReference>
<keyword evidence="4" id="KW-0460">Magnesium</keyword>
<evidence type="ECO:0008006" key="7">
    <source>
        <dbReference type="Google" id="ProtNLM"/>
    </source>
</evidence>
<proteinExistence type="predicted"/>
<dbReference type="InterPro" id="IPR036412">
    <property type="entry name" value="HAD-like_sf"/>
</dbReference>
<keyword evidence="6" id="KW-1185">Reference proteome</keyword>
<dbReference type="PANTHER" id="PTHR20889:SF12">
    <property type="entry name" value="LP01149P"/>
    <property type="match status" value="1"/>
</dbReference>
<dbReference type="EMBL" id="OZ023719">
    <property type="protein sequence ID" value="CAK9868887.1"/>
    <property type="molecule type" value="Genomic_DNA"/>
</dbReference>
<name>A0ABP1B264_9BRYO</name>
<reference evidence="5" key="1">
    <citation type="submission" date="2024-03" db="EMBL/GenBank/DDBJ databases">
        <authorList>
            <consortium name="ELIXIR-Norway"/>
            <consortium name="Elixir Norway"/>
        </authorList>
    </citation>
    <scope>NUCLEOTIDE SEQUENCE</scope>
</reference>
<accession>A0ABP1B264</accession>
<protein>
    <recommendedName>
        <fullName evidence="7">Pyridoxal phosphate phosphatase-related protein</fullName>
    </recommendedName>
</protein>
<evidence type="ECO:0000313" key="6">
    <source>
        <dbReference type="Proteomes" id="UP001497522"/>
    </source>
</evidence>
<dbReference type="NCBIfam" id="TIGR01489">
    <property type="entry name" value="DKMTPPase-SF"/>
    <property type="match status" value="1"/>
</dbReference>
<dbReference type="NCBIfam" id="TIGR01488">
    <property type="entry name" value="HAD-SF-IB"/>
    <property type="match status" value="1"/>
</dbReference>
<dbReference type="Gene3D" id="3.40.50.1000">
    <property type="entry name" value="HAD superfamily/HAD-like"/>
    <property type="match status" value="1"/>
</dbReference>
<evidence type="ECO:0000256" key="4">
    <source>
        <dbReference type="ARBA" id="ARBA00022842"/>
    </source>
</evidence>
<dbReference type="InterPro" id="IPR006384">
    <property type="entry name" value="HAD_hydro_PyrdxlP_Pase-like"/>
</dbReference>
<evidence type="ECO:0000256" key="3">
    <source>
        <dbReference type="ARBA" id="ARBA00022801"/>
    </source>
</evidence>
<dbReference type="InterPro" id="IPR016965">
    <property type="entry name" value="Pase_PHOSPHO-typ"/>
</dbReference>
<dbReference type="PIRSF" id="PIRSF031051">
    <property type="entry name" value="PyrdxlP_Pase_PHOSPHO2"/>
    <property type="match status" value="1"/>
</dbReference>
<keyword evidence="3" id="KW-0378">Hydrolase</keyword>
<evidence type="ECO:0000313" key="5">
    <source>
        <dbReference type="EMBL" id="CAK9868887.1"/>
    </source>
</evidence>